<dbReference type="GO" id="GO:0015031">
    <property type="term" value="P:protein transport"/>
    <property type="evidence" value="ECO:0007669"/>
    <property type="project" value="UniProtKB-KW"/>
</dbReference>
<proteinExistence type="inferred from homology"/>
<keyword evidence="2" id="KW-0813">Transport</keyword>
<dbReference type="SUPFAM" id="SSF56815">
    <property type="entry name" value="Sec1/munc18-like (SM) proteins"/>
    <property type="match status" value="1"/>
</dbReference>
<evidence type="ECO:0000313" key="4">
    <source>
        <dbReference type="EMBL" id="KAG6923318.1"/>
    </source>
</evidence>
<dbReference type="PANTHER" id="PTHR11679">
    <property type="entry name" value="VESICLE PROTEIN SORTING-ASSOCIATED"/>
    <property type="match status" value="1"/>
</dbReference>
<protein>
    <submittedName>
        <fullName evidence="4">Syntaxin binding protein 2</fullName>
    </submittedName>
</protein>
<evidence type="ECO:0000256" key="2">
    <source>
        <dbReference type="ARBA" id="ARBA00022448"/>
    </source>
</evidence>
<dbReference type="InterPro" id="IPR001619">
    <property type="entry name" value="Sec1-like"/>
</dbReference>
<reference evidence="4 5" key="1">
    <citation type="journal article" date="2020" name="G3 (Bethesda)">
        <title>Draft Genome of the Common Snapping Turtle, Chelydra serpentina, a Model for Phenotypic Plasticity in Reptiles.</title>
        <authorList>
            <person name="Das D."/>
            <person name="Singh S.K."/>
            <person name="Bierstedt J."/>
            <person name="Erickson A."/>
            <person name="Galli G.L.J."/>
            <person name="Crossley D.A. 2nd"/>
            <person name="Rhen T."/>
        </authorList>
    </citation>
    <scope>NUCLEOTIDE SEQUENCE [LARGE SCALE GENOMIC DNA]</scope>
    <source>
        <strain evidence="4">KW</strain>
    </source>
</reference>
<name>A0A8T1S3B1_CHESE</name>
<dbReference type="Proteomes" id="UP000765507">
    <property type="component" value="Unassembled WGS sequence"/>
</dbReference>
<accession>A0A8T1S3B1</accession>
<keyword evidence="3" id="KW-0653">Protein transport</keyword>
<dbReference type="GO" id="GO:0016192">
    <property type="term" value="P:vesicle-mediated transport"/>
    <property type="evidence" value="ECO:0007669"/>
    <property type="project" value="InterPro"/>
</dbReference>
<feature type="non-terminal residue" evidence="4">
    <location>
        <position position="1"/>
    </location>
</feature>
<evidence type="ECO:0000256" key="3">
    <source>
        <dbReference type="ARBA" id="ARBA00022927"/>
    </source>
</evidence>
<dbReference type="OrthoDB" id="2228at2759"/>
<comment type="similarity">
    <text evidence="1">Belongs to the STXBP/unc-18/SEC1 family.</text>
</comment>
<evidence type="ECO:0000256" key="1">
    <source>
        <dbReference type="ARBA" id="ARBA00009884"/>
    </source>
</evidence>
<comment type="caution">
    <text evidence="4">The sequence shown here is derived from an EMBL/GenBank/DDBJ whole genome shotgun (WGS) entry which is preliminary data.</text>
</comment>
<feature type="non-terminal residue" evidence="4">
    <location>
        <position position="131"/>
    </location>
</feature>
<dbReference type="AlphaFoldDB" id="A0A8T1S3B1"/>
<dbReference type="FunFam" id="3.40.50.2060:FF:000001">
    <property type="entry name" value="syntaxin-binding protein 1 isoform X2"/>
    <property type="match status" value="1"/>
</dbReference>
<dbReference type="Gene3D" id="3.40.50.2060">
    <property type="match status" value="1"/>
</dbReference>
<sequence>EILSVVLRSVKKKREWKVLIMDHPSMRILSSCCKMSDIVDEGITLVEDINKSREPIPSLEAIYLLSPVEKSVQALIHDFQGTPTFSYKAAHVFFINPCPEPLFKAMSKSRITKVIKTLKEINMAFLPYESQ</sequence>
<dbReference type="InterPro" id="IPR036045">
    <property type="entry name" value="Sec1-like_sf"/>
</dbReference>
<dbReference type="Pfam" id="PF00995">
    <property type="entry name" value="Sec1"/>
    <property type="match status" value="1"/>
</dbReference>
<gene>
    <name evidence="4" type="ORF">G0U57_020972</name>
</gene>
<keyword evidence="5" id="KW-1185">Reference proteome</keyword>
<dbReference type="EMBL" id="JAHGAV010000914">
    <property type="protein sequence ID" value="KAG6923318.1"/>
    <property type="molecule type" value="Genomic_DNA"/>
</dbReference>
<organism evidence="4 5">
    <name type="scientific">Chelydra serpentina</name>
    <name type="common">Snapping turtle</name>
    <name type="synonym">Testudo serpentina</name>
    <dbReference type="NCBI Taxonomy" id="8475"/>
    <lineage>
        <taxon>Eukaryota</taxon>
        <taxon>Metazoa</taxon>
        <taxon>Chordata</taxon>
        <taxon>Craniata</taxon>
        <taxon>Vertebrata</taxon>
        <taxon>Euteleostomi</taxon>
        <taxon>Archelosauria</taxon>
        <taxon>Testudinata</taxon>
        <taxon>Testudines</taxon>
        <taxon>Cryptodira</taxon>
        <taxon>Durocryptodira</taxon>
        <taxon>Americhelydia</taxon>
        <taxon>Chelydroidea</taxon>
        <taxon>Chelydridae</taxon>
        <taxon>Chelydra</taxon>
    </lineage>
</organism>
<dbReference type="InterPro" id="IPR043154">
    <property type="entry name" value="Sec-1-like_dom1"/>
</dbReference>
<evidence type="ECO:0000313" key="5">
    <source>
        <dbReference type="Proteomes" id="UP000765507"/>
    </source>
</evidence>